<feature type="chain" id="PRO_5043597464" evidence="3">
    <location>
        <begin position="22"/>
        <end position="347"/>
    </location>
</feature>
<keyword evidence="5" id="KW-1185">Reference proteome</keyword>
<accession>A0AAV9JJW5</accession>
<feature type="compositionally biased region" description="Polar residues" evidence="1">
    <location>
        <begin position="39"/>
        <end position="57"/>
    </location>
</feature>
<proteinExistence type="predicted"/>
<sequence length="347" mass="38494">MAARSLLLLIGTYAALSAAWSLNDDWYLYYPGEASPTQVATPTSSAAQGSPSINTTDPEAPPLPYVRPDDLLNTLHNSDTCYTEADLSGLCGSLYTYEDDCARFGPGNHEFKICNGAEAFAMQCNVTEYHEYRYRVIGYRDFEEKGCVGKDCPPDFCKNPGKGNIIFSTASEPDALMVMTTSHRVHYHTQLRARLEREGFLTYPVPDAVLSQSWCNAETIMKVSKDGVSRANVGFLRYRCGKAVICSTPSQDTMRKVRDILDSDPSVEIGLSVGLPAFFVGLFILWITCICKWCCFSGRTRPQPRQDEEDAGPQDGEADDHVKPVARKNPRSQPDVGEYELPVYGSW</sequence>
<feature type="region of interest" description="Disordered" evidence="1">
    <location>
        <begin position="39"/>
        <end position="62"/>
    </location>
</feature>
<dbReference type="AlphaFoldDB" id="A0AAV9JJW5"/>
<feature type="transmembrane region" description="Helical" evidence="2">
    <location>
        <begin position="273"/>
        <end position="295"/>
    </location>
</feature>
<comment type="caution">
    <text evidence="4">The sequence shown here is derived from an EMBL/GenBank/DDBJ whole genome shotgun (WGS) entry which is preliminary data.</text>
</comment>
<evidence type="ECO:0000313" key="5">
    <source>
        <dbReference type="Proteomes" id="UP001324427"/>
    </source>
</evidence>
<evidence type="ECO:0000256" key="1">
    <source>
        <dbReference type="SAM" id="MobiDB-lite"/>
    </source>
</evidence>
<reference evidence="4 5" key="1">
    <citation type="submission" date="2021-11" db="EMBL/GenBank/DDBJ databases">
        <title>Black yeast isolated from Biological Soil Crust.</title>
        <authorList>
            <person name="Kurbessoian T."/>
        </authorList>
    </citation>
    <scope>NUCLEOTIDE SEQUENCE [LARGE SCALE GENOMIC DNA]</scope>
    <source>
        <strain evidence="4 5">CCFEE 5522</strain>
    </source>
</reference>
<keyword evidence="2" id="KW-0472">Membrane</keyword>
<feature type="compositionally biased region" description="Acidic residues" evidence="1">
    <location>
        <begin position="307"/>
        <end position="318"/>
    </location>
</feature>
<evidence type="ECO:0000313" key="4">
    <source>
        <dbReference type="EMBL" id="KAK4545457.1"/>
    </source>
</evidence>
<organism evidence="4 5">
    <name type="scientific">Oleoguttula mirabilis</name>
    <dbReference type="NCBI Taxonomy" id="1507867"/>
    <lineage>
        <taxon>Eukaryota</taxon>
        <taxon>Fungi</taxon>
        <taxon>Dikarya</taxon>
        <taxon>Ascomycota</taxon>
        <taxon>Pezizomycotina</taxon>
        <taxon>Dothideomycetes</taxon>
        <taxon>Dothideomycetidae</taxon>
        <taxon>Mycosphaerellales</taxon>
        <taxon>Teratosphaeriaceae</taxon>
        <taxon>Oleoguttula</taxon>
    </lineage>
</organism>
<keyword evidence="2" id="KW-0812">Transmembrane</keyword>
<gene>
    <name evidence="4" type="ORF">LTR36_002807</name>
</gene>
<keyword evidence="2" id="KW-1133">Transmembrane helix</keyword>
<feature type="region of interest" description="Disordered" evidence="1">
    <location>
        <begin position="302"/>
        <end position="347"/>
    </location>
</feature>
<protein>
    <submittedName>
        <fullName evidence="4">Uncharacterized protein</fullName>
    </submittedName>
</protein>
<evidence type="ECO:0000256" key="3">
    <source>
        <dbReference type="SAM" id="SignalP"/>
    </source>
</evidence>
<dbReference type="EMBL" id="JAVFHQ010000019">
    <property type="protein sequence ID" value="KAK4545457.1"/>
    <property type="molecule type" value="Genomic_DNA"/>
</dbReference>
<feature type="signal peptide" evidence="3">
    <location>
        <begin position="1"/>
        <end position="21"/>
    </location>
</feature>
<dbReference type="Proteomes" id="UP001324427">
    <property type="component" value="Unassembled WGS sequence"/>
</dbReference>
<evidence type="ECO:0000256" key="2">
    <source>
        <dbReference type="SAM" id="Phobius"/>
    </source>
</evidence>
<name>A0AAV9JJW5_9PEZI</name>
<keyword evidence="3" id="KW-0732">Signal</keyword>